<comment type="caution">
    <text evidence="6">The sequence shown here is derived from an EMBL/GenBank/DDBJ whole genome shotgun (WGS) entry which is preliminary data.</text>
</comment>
<dbReference type="Gene3D" id="2.60.40.4100">
    <property type="entry name" value="Zona pellucida, ZP-C domain"/>
    <property type="match status" value="1"/>
</dbReference>
<dbReference type="Gene3D" id="2.60.120.290">
    <property type="entry name" value="Spermadhesin, CUB domain"/>
    <property type="match status" value="1"/>
</dbReference>
<gene>
    <name evidence="6" type="ORF">QYF61_009455</name>
</gene>
<keyword evidence="7" id="KW-1185">Reference proteome</keyword>
<dbReference type="Pfam" id="PF00431">
    <property type="entry name" value="CUB"/>
    <property type="match status" value="1"/>
</dbReference>
<dbReference type="AlphaFoldDB" id="A0AAN7NAC9"/>
<name>A0AAN7NAC9_MYCAM</name>
<dbReference type="Pfam" id="PF00100">
    <property type="entry name" value="Zona_pellucida"/>
    <property type="match status" value="1"/>
</dbReference>
<dbReference type="InterPro" id="IPR001507">
    <property type="entry name" value="ZP_dom"/>
</dbReference>
<dbReference type="PANTHER" id="PTHR14002:SF38">
    <property type="entry name" value="CUB AND ZONA PELLUCIDA-LIKE DOMAIN-CONTAINING PROTEIN 1"/>
    <property type="match status" value="1"/>
</dbReference>
<evidence type="ECO:0000256" key="3">
    <source>
        <dbReference type="PROSITE-ProRule" id="PRU00059"/>
    </source>
</evidence>
<dbReference type="SUPFAM" id="SSF49854">
    <property type="entry name" value="Spermadhesin, CUB domain"/>
    <property type="match status" value="1"/>
</dbReference>
<dbReference type="SMART" id="SM00042">
    <property type="entry name" value="CUB"/>
    <property type="match status" value="1"/>
</dbReference>
<dbReference type="InterPro" id="IPR035914">
    <property type="entry name" value="Sperma_CUB_dom_sf"/>
</dbReference>
<evidence type="ECO:0000256" key="2">
    <source>
        <dbReference type="ARBA" id="ARBA00023157"/>
    </source>
</evidence>
<dbReference type="Gene3D" id="2.60.40.3210">
    <property type="entry name" value="Zona pellucida, ZP-N domain"/>
    <property type="match status" value="1"/>
</dbReference>
<dbReference type="FunFam" id="2.60.120.290:FF:000013">
    <property type="entry name" value="Membrane frizzled-related protein"/>
    <property type="match status" value="1"/>
</dbReference>
<dbReference type="PANTHER" id="PTHR14002">
    <property type="entry name" value="ENDOGLIN/TGF-BETA RECEPTOR TYPE III"/>
    <property type="match status" value="1"/>
</dbReference>
<evidence type="ECO:0000256" key="1">
    <source>
        <dbReference type="ARBA" id="ARBA00022729"/>
    </source>
</evidence>
<dbReference type="Proteomes" id="UP001333110">
    <property type="component" value="Unassembled WGS sequence"/>
</dbReference>
<organism evidence="6 7">
    <name type="scientific">Mycteria americana</name>
    <name type="common">Wood stork</name>
    <dbReference type="NCBI Taxonomy" id="33587"/>
    <lineage>
        <taxon>Eukaryota</taxon>
        <taxon>Metazoa</taxon>
        <taxon>Chordata</taxon>
        <taxon>Craniata</taxon>
        <taxon>Vertebrata</taxon>
        <taxon>Euteleostomi</taxon>
        <taxon>Archelosauria</taxon>
        <taxon>Archosauria</taxon>
        <taxon>Dinosauria</taxon>
        <taxon>Saurischia</taxon>
        <taxon>Theropoda</taxon>
        <taxon>Coelurosauria</taxon>
        <taxon>Aves</taxon>
        <taxon>Neognathae</taxon>
        <taxon>Neoaves</taxon>
        <taxon>Aequornithes</taxon>
        <taxon>Ciconiiformes</taxon>
        <taxon>Ciconiidae</taxon>
        <taxon>Mycteria</taxon>
    </lineage>
</organism>
<feature type="domain" description="CUB" evidence="4">
    <location>
        <begin position="381"/>
        <end position="491"/>
    </location>
</feature>
<accession>A0AAN7NAC9</accession>
<evidence type="ECO:0000259" key="4">
    <source>
        <dbReference type="PROSITE" id="PS01180"/>
    </source>
</evidence>
<dbReference type="PROSITE" id="PS01180">
    <property type="entry name" value="CUB"/>
    <property type="match status" value="1"/>
</dbReference>
<dbReference type="Gene3D" id="3.10.10.10">
    <property type="entry name" value="HIV Type 1 Reverse Transcriptase, subunit A, domain 1"/>
    <property type="match status" value="1"/>
</dbReference>
<evidence type="ECO:0000313" key="7">
    <source>
        <dbReference type="Proteomes" id="UP001333110"/>
    </source>
</evidence>
<keyword evidence="1" id="KW-0732">Signal</keyword>
<evidence type="ECO:0000259" key="5">
    <source>
        <dbReference type="PROSITE" id="PS51034"/>
    </source>
</evidence>
<dbReference type="InterPro" id="IPR055356">
    <property type="entry name" value="ZP-N"/>
</dbReference>
<reference evidence="6 7" key="1">
    <citation type="journal article" date="2023" name="J. Hered.">
        <title>Chromosome-level genome of the wood stork (Mycteria americana) provides insight into avian chromosome evolution.</title>
        <authorList>
            <person name="Flamio R. Jr."/>
            <person name="Ramstad K.M."/>
        </authorList>
    </citation>
    <scope>NUCLEOTIDE SEQUENCE [LARGE SCALE GENOMIC DNA]</scope>
    <source>
        <strain evidence="6">JAX WOST 10</strain>
    </source>
</reference>
<dbReference type="PROSITE" id="PS51034">
    <property type="entry name" value="ZP_2"/>
    <property type="match status" value="1"/>
</dbReference>
<sequence length="708" mass="80109">MPSSQAGAEPLCISGVTGGSQQLTALEAEVSLTGNDWQKHPVVTGPEALCILGIDYLRRGYFKDPKGYRWAFGTAALETEEIKQLSTLPSLSEDPSVVGLLRVEEQQVPTATTMVHQRQYHTNQDSLIPIHELILQLESQGVISKTRSAFNRPIWPVRKSNGEWRLIVDSHGLKEVMLLLSAAVPGTLELQYKLESKQPSDIAAQVEKLVVKVRHIDAHVPQSWATEEHQNNRQMDQAAKIEVVQVGLDWQQKGQLFIAWWAHDTSRHQGTDATYIWARDRGADLTMDTIAQVIHECETCAAIKQAKQLKPLWYGVRWLKYKYGEAWQIDHITFPQTCQRKRHVLTMVEATTRWKHIPCPMPLPGTLSWALKSKSYEDYSCGGLLSSPSGTLQSPFYPRNYPNNANCVWEIEVKSNFHVTLAFKDVQMEGGRCLSDYVEVYDGPLQTSPPLGKFCSGSFCTYTSSSNLLTVRFYSNSRYTYRGVQAAYYSTPADQSTTASAKDTVYLSITFSSHFNELVTYFLCHLLALLCSPDYMHAVVSRYYLQSQGYSAWKLSLNDPSCKPSITSEYVIFDVPYTRCGTVREGNNNRIIYSNLIRGSSSGALITGNKNLHLHITCKMLQNTWEQIMYVAEDNFEVNETQYGRYDVNLTFYHSASFSWPVNDSPYYTDINQNLFLEAYLHSSDSNLVLFVDMCGISHSPQFYDSNL</sequence>
<proteinExistence type="predicted"/>
<dbReference type="InterPro" id="IPR042235">
    <property type="entry name" value="ZP-C_dom"/>
</dbReference>
<dbReference type="InterPro" id="IPR055355">
    <property type="entry name" value="ZP-C"/>
</dbReference>
<keyword evidence="2" id="KW-1015">Disulfide bond</keyword>
<dbReference type="Pfam" id="PF23344">
    <property type="entry name" value="ZP-N"/>
    <property type="match status" value="1"/>
</dbReference>
<dbReference type="InterPro" id="IPR043502">
    <property type="entry name" value="DNA/RNA_pol_sf"/>
</dbReference>
<evidence type="ECO:0008006" key="8">
    <source>
        <dbReference type="Google" id="ProtNLM"/>
    </source>
</evidence>
<protein>
    <recommendedName>
        <fullName evidence="8">CUB domain-containing protein</fullName>
    </recommendedName>
</protein>
<feature type="domain" description="ZP" evidence="5">
    <location>
        <begin position="530"/>
        <end position="708"/>
    </location>
</feature>
<dbReference type="InterPro" id="IPR000859">
    <property type="entry name" value="CUB_dom"/>
</dbReference>
<dbReference type="SUPFAM" id="SSF56672">
    <property type="entry name" value="DNA/RNA polymerases"/>
    <property type="match status" value="1"/>
</dbReference>
<dbReference type="CDD" id="cd00041">
    <property type="entry name" value="CUB"/>
    <property type="match status" value="1"/>
</dbReference>
<dbReference type="SMART" id="SM00241">
    <property type="entry name" value="ZP"/>
    <property type="match status" value="1"/>
</dbReference>
<evidence type="ECO:0000313" key="6">
    <source>
        <dbReference type="EMBL" id="KAK4820989.1"/>
    </source>
</evidence>
<dbReference type="EMBL" id="JAUNZN010000005">
    <property type="protein sequence ID" value="KAK4820989.1"/>
    <property type="molecule type" value="Genomic_DNA"/>
</dbReference>
<comment type="caution">
    <text evidence="3">Lacks conserved residue(s) required for the propagation of feature annotation.</text>
</comment>